<gene>
    <name evidence="1" type="ORF">SCARUB_02929</name>
</gene>
<dbReference type="Proteomes" id="UP000094056">
    <property type="component" value="Unassembled WGS sequence"/>
</dbReference>
<dbReference type="EMBL" id="MAYW01000085">
    <property type="protein sequence ID" value="ODS31956.1"/>
    <property type="molecule type" value="Genomic_DNA"/>
</dbReference>
<dbReference type="AlphaFoldDB" id="A0A1E3X8K7"/>
<accession>A0A1E3X8K7</accession>
<name>A0A1E3X8K7_9BACT</name>
<organism evidence="1 2">
    <name type="scientific">Candidatus Scalindua rubra</name>
    <dbReference type="NCBI Taxonomy" id="1872076"/>
    <lineage>
        <taxon>Bacteria</taxon>
        <taxon>Pseudomonadati</taxon>
        <taxon>Planctomycetota</taxon>
        <taxon>Candidatus Brocadiia</taxon>
        <taxon>Candidatus Brocadiales</taxon>
        <taxon>Candidatus Scalinduaceae</taxon>
        <taxon>Candidatus Scalindua</taxon>
    </lineage>
</organism>
<protein>
    <submittedName>
        <fullName evidence="1">Uncharacterized protein</fullName>
    </submittedName>
</protein>
<comment type="caution">
    <text evidence="1">The sequence shown here is derived from an EMBL/GenBank/DDBJ whole genome shotgun (WGS) entry which is preliminary data.</text>
</comment>
<reference evidence="1 2" key="1">
    <citation type="submission" date="2016-07" db="EMBL/GenBank/DDBJ databases">
        <title>Draft genome of Scalindua rubra, obtained from a brine-seawater interface in the Red Sea, sheds light on salt adaptation in anammox bacteria.</title>
        <authorList>
            <person name="Speth D.R."/>
            <person name="Lagkouvardos I."/>
            <person name="Wang Y."/>
            <person name="Qian P.-Y."/>
            <person name="Dutilh B.E."/>
            <person name="Jetten M.S."/>
        </authorList>
    </citation>
    <scope>NUCLEOTIDE SEQUENCE [LARGE SCALE GENOMIC DNA]</scope>
    <source>
        <strain evidence="1">BSI-1</strain>
    </source>
</reference>
<sequence>MDGSKLKNFIDIGVVLGFHGHQHTTEIIRDYSNIIEEKRIVIFSAGTLCGGPEELPVGQNRQYNIIEIEADSESNKHLKVILHTREKTYNSSSENPIWAKGRIESTNISFFATHIPKPIQITSNNDDLFDIEVLIRERKYEEAEERLLKLDLSNPFVRKFLLKCLIQSEDHKTDHETICKIYYPPQNNEETVYLLNYLLQLNDKDMMAKCIKHPFIKDSNDPTVKELRTKIENYLS</sequence>
<evidence type="ECO:0000313" key="2">
    <source>
        <dbReference type="Proteomes" id="UP000094056"/>
    </source>
</evidence>
<evidence type="ECO:0000313" key="1">
    <source>
        <dbReference type="EMBL" id="ODS31956.1"/>
    </source>
</evidence>
<proteinExistence type="predicted"/>